<organism evidence="17">
    <name type="scientific">Callorhinchus milii</name>
    <name type="common">Ghost shark</name>
    <dbReference type="NCBI Taxonomy" id="7868"/>
    <lineage>
        <taxon>Eukaryota</taxon>
        <taxon>Metazoa</taxon>
        <taxon>Chordata</taxon>
        <taxon>Craniata</taxon>
        <taxon>Vertebrata</taxon>
        <taxon>Chondrichthyes</taxon>
        <taxon>Holocephali</taxon>
        <taxon>Chimaeriformes</taxon>
        <taxon>Callorhinchidae</taxon>
        <taxon>Callorhinchus</taxon>
    </lineage>
</organism>
<dbReference type="PRINTS" id="PR00822">
    <property type="entry name" value="LIPOLIPASE"/>
</dbReference>
<dbReference type="PANTHER" id="PTHR11610">
    <property type="entry name" value="LIPASE"/>
    <property type="match status" value="1"/>
</dbReference>
<dbReference type="InterPro" id="IPR036392">
    <property type="entry name" value="PLAT/LH2_dom_sf"/>
</dbReference>
<dbReference type="GO" id="GO:0005615">
    <property type="term" value="C:extracellular space"/>
    <property type="evidence" value="ECO:0007669"/>
    <property type="project" value="TreeGrafter"/>
</dbReference>
<keyword evidence="9" id="KW-1015">Disulfide bond</keyword>
<evidence type="ECO:0000256" key="6">
    <source>
        <dbReference type="ARBA" id="ARBA00022801"/>
    </source>
</evidence>
<evidence type="ECO:0000256" key="12">
    <source>
        <dbReference type="PIRSR" id="PIRSR000865-2"/>
    </source>
</evidence>
<name>V9KJ52_CALMI</name>
<evidence type="ECO:0000256" key="13">
    <source>
        <dbReference type="PROSITE-ProRule" id="PRU00152"/>
    </source>
</evidence>
<comment type="similarity">
    <text evidence="2 14">Belongs to the AB hydrolase superfamily. Lipase family.</text>
</comment>
<evidence type="ECO:0000256" key="14">
    <source>
        <dbReference type="RuleBase" id="RU004262"/>
    </source>
</evidence>
<feature type="chain" id="PRO_5004777840" evidence="15">
    <location>
        <begin position="24"/>
        <end position="501"/>
    </location>
</feature>
<feature type="binding site" evidence="12">
    <location>
        <position position="208"/>
    </location>
    <ligand>
        <name>Ca(2+)</name>
        <dbReference type="ChEBI" id="CHEBI:29108"/>
    </ligand>
</feature>
<evidence type="ECO:0000256" key="10">
    <source>
        <dbReference type="ARBA" id="ARBA00023180"/>
    </source>
</evidence>
<keyword evidence="5 15" id="KW-0732">Signal</keyword>
<evidence type="ECO:0000313" key="17">
    <source>
        <dbReference type="EMBL" id="AFO98469.1"/>
    </source>
</evidence>
<feature type="binding site" evidence="12">
    <location>
        <position position="211"/>
    </location>
    <ligand>
        <name>Ca(2+)</name>
        <dbReference type="ChEBI" id="CHEBI:29108"/>
    </ligand>
</feature>
<evidence type="ECO:0000256" key="11">
    <source>
        <dbReference type="PIRSR" id="PIRSR000865-1"/>
    </source>
</evidence>
<dbReference type="InterPro" id="IPR000734">
    <property type="entry name" value="TAG_lipase"/>
</dbReference>
<evidence type="ECO:0000259" key="16">
    <source>
        <dbReference type="PROSITE" id="PS50095"/>
    </source>
</evidence>
<dbReference type="FunFam" id="3.40.50.1820:FF:000441">
    <property type="entry name" value="Lipoprotein lipase"/>
    <property type="match status" value="1"/>
</dbReference>
<evidence type="ECO:0000256" key="1">
    <source>
        <dbReference type="ARBA" id="ARBA00004613"/>
    </source>
</evidence>
<dbReference type="PIRSF" id="PIRSF000865">
    <property type="entry name" value="Lipoprotein_lipase_LIPH"/>
    <property type="match status" value="1"/>
</dbReference>
<dbReference type="EMBL" id="JW865952">
    <property type="protein sequence ID" value="AFO98469.1"/>
    <property type="molecule type" value="mRNA"/>
</dbReference>
<accession>V9KJ52</accession>
<dbReference type="InterPro" id="IPR001024">
    <property type="entry name" value="PLAT/LH2_dom"/>
</dbReference>
<keyword evidence="12" id="KW-0479">Metal-binding</keyword>
<evidence type="ECO:0000256" key="8">
    <source>
        <dbReference type="ARBA" id="ARBA00023098"/>
    </source>
</evidence>
<dbReference type="InterPro" id="IPR016272">
    <property type="entry name" value="Lipase_LIPH"/>
</dbReference>
<keyword evidence="10" id="KW-0325">Glycoprotein</keyword>
<feature type="active site" description="Charge relay system" evidence="11">
    <location>
        <position position="279"/>
    </location>
</feature>
<proteinExistence type="evidence at transcript level"/>
<feature type="domain" description="PLAT" evidence="16">
    <location>
        <begin position="352"/>
        <end position="488"/>
    </location>
</feature>
<dbReference type="Gene3D" id="2.60.60.20">
    <property type="entry name" value="PLAT/LH2 domain"/>
    <property type="match status" value="1"/>
</dbReference>
<protein>
    <submittedName>
        <fullName evidence="17">Endothelial lipase-like protein</fullName>
    </submittedName>
</protein>
<dbReference type="SUPFAM" id="SSF53474">
    <property type="entry name" value="alpha/beta-Hydrolases"/>
    <property type="match status" value="1"/>
</dbReference>
<dbReference type="GO" id="GO:0016042">
    <property type="term" value="P:lipid catabolic process"/>
    <property type="evidence" value="ECO:0007669"/>
    <property type="project" value="UniProtKB-KW"/>
</dbReference>
<dbReference type="GO" id="GO:0008201">
    <property type="term" value="F:heparin binding"/>
    <property type="evidence" value="ECO:0007669"/>
    <property type="project" value="UniProtKB-KW"/>
</dbReference>
<dbReference type="PRINTS" id="PR00821">
    <property type="entry name" value="TAGLIPASE"/>
</dbReference>
<evidence type="ECO:0000256" key="5">
    <source>
        <dbReference type="ARBA" id="ARBA00022729"/>
    </source>
</evidence>
<evidence type="ECO:0000256" key="15">
    <source>
        <dbReference type="SAM" id="SignalP"/>
    </source>
</evidence>
<dbReference type="InterPro" id="IPR013818">
    <property type="entry name" value="Lipase"/>
</dbReference>
<dbReference type="CDD" id="cd00707">
    <property type="entry name" value="Pancreat_lipase_like"/>
    <property type="match status" value="1"/>
</dbReference>
<comment type="subcellular location">
    <subcellularLocation>
        <location evidence="1">Secreted</location>
    </subcellularLocation>
</comment>
<dbReference type="PROSITE" id="PS50095">
    <property type="entry name" value="PLAT"/>
    <property type="match status" value="1"/>
</dbReference>
<keyword evidence="3" id="KW-0964">Secreted</keyword>
<dbReference type="Pfam" id="PF00151">
    <property type="entry name" value="Lipase"/>
    <property type="match status" value="1"/>
</dbReference>
<feature type="active site" description="Nucleophile" evidence="11">
    <location>
        <position position="170"/>
    </location>
</feature>
<dbReference type="GO" id="GO:0004465">
    <property type="term" value="F:lipoprotein lipase activity"/>
    <property type="evidence" value="ECO:0007669"/>
    <property type="project" value="InterPro"/>
</dbReference>
<dbReference type="InterPro" id="IPR002330">
    <property type="entry name" value="Lipo_Lipase"/>
</dbReference>
<dbReference type="InterPro" id="IPR033906">
    <property type="entry name" value="Lipase_N"/>
</dbReference>
<sequence length="501" mass="55760">MERGMKGLNVLLCLMCSMQTSSTQVDPFTQLPAKGPSNDEVTMNYSDIQTKFKLSVSDKSGPKECDLRPGVGKSLEECNFKKDSKTFLIIHGWTTTGLFESWIADMAKALGDREEGSNVIVVDWLMSAHQTYITAANNTRRVGAEIGKMVEWLQVMSELPLHKVHLIGYSLGAHVAGFAGGALQQRAGKIGRITGLDPAGPMFEGVAEDNRLSPDDADFVDVLHTFSQNALGVSIGIQEAVGHVDVYPNGGGYQPGCGLQDVLKSISFGQLWDVVHCEHVRSVKLFVDSLLNQDKTSLAYRCSDTDTFEKGLCLSCRKNRCNKLGYNVNRVRNKPKAPMYLKTRADMPFRVYHYQLKMHPFGSAPLSDPRPKLSVRFHGTTRDGKQLVIKMAENFSINQTNSFLVYCEDDIGDLLRIKLRWEGTANTWSSLWGRITNFFSKTTHNDMPEMEIRKLRIKSGELQKKYVFCAANSSALKITPGNEMLFVKCMGKATNKTSLNV</sequence>
<evidence type="ECO:0000256" key="3">
    <source>
        <dbReference type="ARBA" id="ARBA00022525"/>
    </source>
</evidence>
<feature type="binding site" evidence="12">
    <location>
        <position position="216"/>
    </location>
    <ligand>
        <name>Ca(2+)</name>
        <dbReference type="ChEBI" id="CHEBI:29108"/>
    </ligand>
</feature>
<dbReference type="InterPro" id="IPR029058">
    <property type="entry name" value="AB_hydrolase_fold"/>
</dbReference>
<dbReference type="ESTHER" id="calmi-v9kj52">
    <property type="family name" value="Lipoprotein_Lipase"/>
</dbReference>
<keyword evidence="12" id="KW-0106">Calcium</keyword>
<evidence type="ECO:0000256" key="9">
    <source>
        <dbReference type="ARBA" id="ARBA00023157"/>
    </source>
</evidence>
<reference evidence="17" key="1">
    <citation type="journal article" date="2014" name="Nature">
        <title>Elephant shark genome provides unique insights into gnathostome evolution.</title>
        <authorList>
            <consortium name="International Elephant Shark Genome Sequencing Consortium"/>
            <person name="Venkatesh B."/>
            <person name="Lee A.P."/>
            <person name="Ravi V."/>
            <person name="Maurya A.K."/>
            <person name="Lian M.M."/>
            <person name="Swann J.B."/>
            <person name="Ohta Y."/>
            <person name="Flajnik M.F."/>
            <person name="Sutoh Y."/>
            <person name="Kasahara M."/>
            <person name="Hoon S."/>
            <person name="Gangu V."/>
            <person name="Roy S.W."/>
            <person name="Irimia M."/>
            <person name="Korzh V."/>
            <person name="Kondrychyn I."/>
            <person name="Lim Z.W."/>
            <person name="Tay B.H."/>
            <person name="Tohari S."/>
            <person name="Kong K.W."/>
            <person name="Ho S."/>
            <person name="Lorente-Galdos B."/>
            <person name="Quilez J."/>
            <person name="Marques-Bonet T."/>
            <person name="Raney B.J."/>
            <person name="Ingham P.W."/>
            <person name="Tay A."/>
            <person name="Hillier L.W."/>
            <person name="Minx P."/>
            <person name="Boehm T."/>
            <person name="Wilson R.K."/>
            <person name="Brenner S."/>
            <person name="Warren W.C."/>
        </authorList>
    </citation>
    <scope>NUCLEOTIDE SEQUENCE</scope>
    <source>
        <tissue evidence="17">Ovary</tissue>
    </source>
</reference>
<keyword evidence="8" id="KW-0443">Lipid metabolism</keyword>
<keyword evidence="6" id="KW-0378">Hydrolase</keyword>
<dbReference type="Gene3D" id="3.40.50.1820">
    <property type="entry name" value="alpha/beta hydrolase"/>
    <property type="match status" value="1"/>
</dbReference>
<comment type="caution">
    <text evidence="13">Lacks conserved residue(s) required for the propagation of feature annotation.</text>
</comment>
<feature type="active site" description="Charge relay system" evidence="11">
    <location>
        <position position="197"/>
    </location>
</feature>
<dbReference type="Pfam" id="PF01477">
    <property type="entry name" value="PLAT"/>
    <property type="match status" value="1"/>
</dbReference>
<keyword evidence="4" id="KW-0358">Heparin-binding</keyword>
<dbReference type="PANTHER" id="PTHR11610:SF13">
    <property type="entry name" value="ENDOTHELIAL LIPASE"/>
    <property type="match status" value="1"/>
</dbReference>
<evidence type="ECO:0000256" key="2">
    <source>
        <dbReference type="ARBA" id="ARBA00010701"/>
    </source>
</evidence>
<evidence type="ECO:0000256" key="7">
    <source>
        <dbReference type="ARBA" id="ARBA00022963"/>
    </source>
</evidence>
<dbReference type="GO" id="GO:0046872">
    <property type="term" value="F:metal ion binding"/>
    <property type="evidence" value="ECO:0007669"/>
    <property type="project" value="UniProtKB-KW"/>
</dbReference>
<dbReference type="SUPFAM" id="SSF49723">
    <property type="entry name" value="Lipase/lipooxygenase domain (PLAT/LH2 domain)"/>
    <property type="match status" value="1"/>
</dbReference>
<evidence type="ECO:0000256" key="4">
    <source>
        <dbReference type="ARBA" id="ARBA00022674"/>
    </source>
</evidence>
<feature type="signal peptide" evidence="15">
    <location>
        <begin position="1"/>
        <end position="23"/>
    </location>
</feature>
<dbReference type="AlphaFoldDB" id="V9KJ52"/>
<keyword evidence="7" id="KW-0442">Lipid degradation</keyword>